<dbReference type="EC" id="3.2.2.-" evidence="5"/>
<reference evidence="6 7" key="1">
    <citation type="submission" date="2020-02" db="EMBL/GenBank/DDBJ databases">
        <title>Aliifodinibius halophilus 2W32, complete genome.</title>
        <authorList>
            <person name="Li Y."/>
            <person name="Wu S."/>
        </authorList>
    </citation>
    <scope>NUCLEOTIDE SEQUENCE [LARGE SCALE GENOMIC DNA]</scope>
    <source>
        <strain evidence="6 7">2W32</strain>
    </source>
</reference>
<dbReference type="GO" id="GO:0003905">
    <property type="term" value="F:alkylbase DNA N-glycosylase activity"/>
    <property type="evidence" value="ECO:0007669"/>
    <property type="project" value="InterPro"/>
</dbReference>
<evidence type="ECO:0000256" key="3">
    <source>
        <dbReference type="ARBA" id="ARBA00022801"/>
    </source>
</evidence>
<protein>
    <recommendedName>
        <fullName evidence="5">Putative 3-methyladenine DNA glycosylase</fullName>
        <ecNumber evidence="5">3.2.2.-</ecNumber>
    </recommendedName>
</protein>
<evidence type="ECO:0000256" key="2">
    <source>
        <dbReference type="ARBA" id="ARBA00022763"/>
    </source>
</evidence>
<accession>A0A6M1TFK0</accession>
<dbReference type="CDD" id="cd00540">
    <property type="entry name" value="AAG"/>
    <property type="match status" value="1"/>
</dbReference>
<dbReference type="Pfam" id="PF02245">
    <property type="entry name" value="Pur_DNA_glyco"/>
    <property type="match status" value="1"/>
</dbReference>
<sequence>MTGQKLIPSFYRRDDVVTVAKELVGKVLCTSFGDTITSGIITETEAYCGRGDRACHANDGTRTERTETMYQNGGIAYVYLCYGIHHLFNVVTNTKDKADAVLIRAIKPMDGIDTMLKRRGFEKSTPPLTAGPGRLTQALNIKTNHDATSLLGDSIWIEDRGLSFQPDQLCATTRVGVGYAGEDAQLPWRFYPRESSWISKK</sequence>
<name>A0A6M1TFK0_9BACT</name>
<keyword evidence="3 5" id="KW-0378">Hydrolase</keyword>
<dbReference type="Gene3D" id="3.10.300.10">
    <property type="entry name" value="Methylpurine-DNA glycosylase (MPG)"/>
    <property type="match status" value="1"/>
</dbReference>
<evidence type="ECO:0000256" key="4">
    <source>
        <dbReference type="ARBA" id="ARBA00023204"/>
    </source>
</evidence>
<dbReference type="InterPro" id="IPR003180">
    <property type="entry name" value="MPG"/>
</dbReference>
<comment type="caution">
    <text evidence="6">The sequence shown here is derived from an EMBL/GenBank/DDBJ whole genome shotgun (WGS) entry which is preliminary data.</text>
</comment>
<dbReference type="GO" id="GO:0003677">
    <property type="term" value="F:DNA binding"/>
    <property type="evidence" value="ECO:0007669"/>
    <property type="project" value="InterPro"/>
</dbReference>
<dbReference type="PANTHER" id="PTHR10429:SF0">
    <property type="entry name" value="DNA-3-METHYLADENINE GLYCOSYLASE"/>
    <property type="match status" value="1"/>
</dbReference>
<dbReference type="AlphaFoldDB" id="A0A6M1TFK0"/>
<dbReference type="HAMAP" id="MF_00527">
    <property type="entry name" value="3MGH"/>
    <property type="match status" value="1"/>
</dbReference>
<organism evidence="6 7">
    <name type="scientific">Fodinibius halophilus</name>
    <dbReference type="NCBI Taxonomy" id="1736908"/>
    <lineage>
        <taxon>Bacteria</taxon>
        <taxon>Pseudomonadati</taxon>
        <taxon>Balneolota</taxon>
        <taxon>Balneolia</taxon>
        <taxon>Balneolales</taxon>
        <taxon>Balneolaceae</taxon>
        <taxon>Fodinibius</taxon>
    </lineage>
</organism>
<dbReference type="NCBIfam" id="TIGR00567">
    <property type="entry name" value="3mg"/>
    <property type="match status" value="1"/>
</dbReference>
<dbReference type="InterPro" id="IPR011034">
    <property type="entry name" value="Formyl_transferase-like_C_sf"/>
</dbReference>
<gene>
    <name evidence="6" type="ORF">G3569_14390</name>
</gene>
<evidence type="ECO:0000256" key="1">
    <source>
        <dbReference type="ARBA" id="ARBA00009232"/>
    </source>
</evidence>
<keyword evidence="4 5" id="KW-0234">DNA repair</keyword>
<dbReference type="FunFam" id="3.10.300.10:FF:000001">
    <property type="entry name" value="Putative 3-methyladenine DNA glycosylase"/>
    <property type="match status" value="1"/>
</dbReference>
<comment type="similarity">
    <text evidence="1 5">Belongs to the DNA glycosylase MPG family.</text>
</comment>
<evidence type="ECO:0000313" key="6">
    <source>
        <dbReference type="EMBL" id="NGP89544.1"/>
    </source>
</evidence>
<dbReference type="EMBL" id="JAALLS010000021">
    <property type="protein sequence ID" value="NGP89544.1"/>
    <property type="molecule type" value="Genomic_DNA"/>
</dbReference>
<evidence type="ECO:0000313" key="7">
    <source>
        <dbReference type="Proteomes" id="UP000479132"/>
    </source>
</evidence>
<keyword evidence="7" id="KW-1185">Reference proteome</keyword>
<evidence type="ECO:0000256" key="5">
    <source>
        <dbReference type="HAMAP-Rule" id="MF_00527"/>
    </source>
</evidence>
<proteinExistence type="inferred from homology"/>
<dbReference type="GO" id="GO:0006284">
    <property type="term" value="P:base-excision repair"/>
    <property type="evidence" value="ECO:0007669"/>
    <property type="project" value="InterPro"/>
</dbReference>
<keyword evidence="2 5" id="KW-0227">DNA damage</keyword>
<dbReference type="RefSeq" id="WP_165270406.1">
    <property type="nucleotide sequence ID" value="NZ_JAALLS010000021.1"/>
</dbReference>
<dbReference type="Proteomes" id="UP000479132">
    <property type="component" value="Unassembled WGS sequence"/>
</dbReference>
<dbReference type="InterPro" id="IPR036995">
    <property type="entry name" value="MPG_sf"/>
</dbReference>
<dbReference type="SUPFAM" id="SSF50486">
    <property type="entry name" value="FMT C-terminal domain-like"/>
    <property type="match status" value="1"/>
</dbReference>
<dbReference type="PANTHER" id="PTHR10429">
    <property type="entry name" value="DNA-3-METHYLADENINE GLYCOSYLASE"/>
    <property type="match status" value="1"/>
</dbReference>